<evidence type="ECO:0000313" key="1">
    <source>
        <dbReference type="EMBL" id="SVC99010.1"/>
    </source>
</evidence>
<reference evidence="1" key="1">
    <citation type="submission" date="2018-05" db="EMBL/GenBank/DDBJ databases">
        <authorList>
            <person name="Lanie J.A."/>
            <person name="Ng W.-L."/>
            <person name="Kazmierczak K.M."/>
            <person name="Andrzejewski T.M."/>
            <person name="Davidsen T.M."/>
            <person name="Wayne K.J."/>
            <person name="Tettelin H."/>
            <person name="Glass J.I."/>
            <person name="Rusch D."/>
            <person name="Podicherti R."/>
            <person name="Tsui H.-C.T."/>
            <person name="Winkler M.E."/>
        </authorList>
    </citation>
    <scope>NUCLEOTIDE SEQUENCE</scope>
</reference>
<proteinExistence type="predicted"/>
<organism evidence="1">
    <name type="scientific">marine metagenome</name>
    <dbReference type="NCBI Taxonomy" id="408172"/>
    <lineage>
        <taxon>unclassified sequences</taxon>
        <taxon>metagenomes</taxon>
        <taxon>ecological metagenomes</taxon>
    </lineage>
</organism>
<protein>
    <submittedName>
        <fullName evidence="1">Uncharacterized protein</fullName>
    </submittedName>
</protein>
<gene>
    <name evidence="1" type="ORF">METZ01_LOCUS351864</name>
</gene>
<name>A0A382RNL1_9ZZZZ</name>
<dbReference type="AlphaFoldDB" id="A0A382RNL1"/>
<accession>A0A382RNL1</accession>
<sequence>MSRRELVECIMGRKVQLSLRAFEKPICMFVPRTDTGALAE</sequence>
<dbReference type="EMBL" id="UINC01122905">
    <property type="protein sequence ID" value="SVC99010.1"/>
    <property type="molecule type" value="Genomic_DNA"/>
</dbReference>